<name>A0AAE3IZI3_9RHOB</name>
<proteinExistence type="predicted"/>
<comment type="caution">
    <text evidence="1">The sequence shown here is derived from an EMBL/GenBank/DDBJ whole genome shotgun (WGS) entry which is preliminary data.</text>
</comment>
<sequence>MSRHEWHIRRENGVLTLSRDGNERFDIAAETELPMMARGRLAQQIRQDIWRALQGLRGFRPVVRIREEGGALMVTAGGRLDDARVATPVHIERLNAVLNDPANRSRWQRFARRTAHG</sequence>
<evidence type="ECO:0000313" key="2">
    <source>
        <dbReference type="Proteomes" id="UP001208041"/>
    </source>
</evidence>
<dbReference type="EMBL" id="JAOYFC010000001">
    <property type="protein sequence ID" value="MCV6823778.1"/>
    <property type="molecule type" value="Genomic_DNA"/>
</dbReference>
<dbReference type="Proteomes" id="UP001208041">
    <property type="component" value="Unassembled WGS sequence"/>
</dbReference>
<dbReference type="AlphaFoldDB" id="A0AAE3IZI3"/>
<keyword evidence="2" id="KW-1185">Reference proteome</keyword>
<protein>
    <submittedName>
        <fullName evidence="1">Uncharacterized protein</fullName>
    </submittedName>
</protein>
<organism evidence="1 2">
    <name type="scientific">Halocynthiibacter halioticoli</name>
    <dbReference type="NCBI Taxonomy" id="2986804"/>
    <lineage>
        <taxon>Bacteria</taxon>
        <taxon>Pseudomonadati</taxon>
        <taxon>Pseudomonadota</taxon>
        <taxon>Alphaproteobacteria</taxon>
        <taxon>Rhodobacterales</taxon>
        <taxon>Paracoccaceae</taxon>
        <taxon>Halocynthiibacter</taxon>
    </lineage>
</organism>
<evidence type="ECO:0000313" key="1">
    <source>
        <dbReference type="EMBL" id="MCV6823778.1"/>
    </source>
</evidence>
<reference evidence="1" key="1">
    <citation type="submission" date="2022-10" db="EMBL/GenBank/DDBJ databases">
        <authorList>
            <person name="Yue Y."/>
        </authorList>
    </citation>
    <scope>NUCLEOTIDE SEQUENCE</scope>
    <source>
        <strain evidence="1">Z654</strain>
    </source>
</reference>
<accession>A0AAE3IZI3</accession>
<gene>
    <name evidence="1" type="ORF">OH136_04345</name>
</gene>
<dbReference type="RefSeq" id="WP_263952611.1">
    <property type="nucleotide sequence ID" value="NZ_JAOYFC010000001.1"/>
</dbReference>